<evidence type="ECO:0000313" key="3">
    <source>
        <dbReference type="EMBL" id="CAI8013073.1"/>
    </source>
</evidence>
<evidence type="ECO:0000256" key="1">
    <source>
        <dbReference type="SAM" id="MobiDB-lite"/>
    </source>
</evidence>
<feature type="compositionally biased region" description="Low complexity" evidence="1">
    <location>
        <begin position="78"/>
        <end position="109"/>
    </location>
</feature>
<dbReference type="Proteomes" id="UP001174909">
    <property type="component" value="Unassembled WGS sequence"/>
</dbReference>
<dbReference type="Pfam" id="PF01609">
    <property type="entry name" value="DDE_Tnp_1"/>
    <property type="match status" value="1"/>
</dbReference>
<organism evidence="3 4">
    <name type="scientific">Geodia barretti</name>
    <name type="common">Barrett's horny sponge</name>
    <dbReference type="NCBI Taxonomy" id="519541"/>
    <lineage>
        <taxon>Eukaryota</taxon>
        <taxon>Metazoa</taxon>
        <taxon>Porifera</taxon>
        <taxon>Demospongiae</taxon>
        <taxon>Heteroscleromorpha</taxon>
        <taxon>Tetractinellida</taxon>
        <taxon>Astrophorina</taxon>
        <taxon>Geodiidae</taxon>
        <taxon>Geodia</taxon>
    </lineage>
</organism>
<evidence type="ECO:0000313" key="4">
    <source>
        <dbReference type="Proteomes" id="UP001174909"/>
    </source>
</evidence>
<dbReference type="InterPro" id="IPR002559">
    <property type="entry name" value="Transposase_11"/>
</dbReference>
<feature type="region of interest" description="Disordered" evidence="1">
    <location>
        <begin position="43"/>
        <end position="118"/>
    </location>
</feature>
<reference evidence="3" key="1">
    <citation type="submission" date="2023-03" db="EMBL/GenBank/DDBJ databases">
        <authorList>
            <person name="Steffen K."/>
            <person name="Cardenas P."/>
        </authorList>
    </citation>
    <scope>NUCLEOTIDE SEQUENCE</scope>
</reference>
<feature type="compositionally biased region" description="Basic and acidic residues" evidence="1">
    <location>
        <begin position="53"/>
        <end position="64"/>
    </location>
</feature>
<accession>A0AA35W9H0</accession>
<proteinExistence type="predicted"/>
<protein>
    <recommendedName>
        <fullName evidence="2">Transposase IS4-like domain-containing protein</fullName>
    </recommendedName>
</protein>
<comment type="caution">
    <text evidence="3">The sequence shown here is derived from an EMBL/GenBank/DDBJ whole genome shotgun (WGS) entry which is preliminary data.</text>
</comment>
<sequence length="238" mass="25466">MLLDRLRHDSTLRRLCGWRSVKHIPSEATFSRAFAEFADSACEPPARGADQTHQGERLAGHISRDSTAIEGRERADPEGAAAGQAEAAARASAQGRGAPHGAAPSGAPAQHDPAGDARRLPYACDIGVKRDAKGYQTSWSGYKLHIDAADGAIPVSCLRTSASLHDSQVAIPLATLTAERVRNLYDLMDSAYDAPEIRAHSRALGHVAIIDVNPRSGARKQALRQERQARACLWVGPV</sequence>
<gene>
    <name evidence="3" type="ORF">GBAR_LOCUS8342</name>
</gene>
<feature type="domain" description="Transposase IS4-like" evidence="2">
    <location>
        <begin position="136"/>
        <end position="220"/>
    </location>
</feature>
<dbReference type="GO" id="GO:0003677">
    <property type="term" value="F:DNA binding"/>
    <property type="evidence" value="ECO:0007669"/>
    <property type="project" value="InterPro"/>
</dbReference>
<dbReference type="EMBL" id="CASHTH010001236">
    <property type="protein sequence ID" value="CAI8013073.1"/>
    <property type="molecule type" value="Genomic_DNA"/>
</dbReference>
<dbReference type="AlphaFoldDB" id="A0AA35W9H0"/>
<keyword evidence="4" id="KW-1185">Reference proteome</keyword>
<dbReference type="GO" id="GO:0006313">
    <property type="term" value="P:DNA transposition"/>
    <property type="evidence" value="ECO:0007669"/>
    <property type="project" value="InterPro"/>
</dbReference>
<evidence type="ECO:0000259" key="2">
    <source>
        <dbReference type="Pfam" id="PF01609"/>
    </source>
</evidence>
<dbReference type="GO" id="GO:0004803">
    <property type="term" value="F:transposase activity"/>
    <property type="evidence" value="ECO:0007669"/>
    <property type="project" value="InterPro"/>
</dbReference>
<name>A0AA35W9H0_GEOBA</name>